<evidence type="ECO:0000313" key="6">
    <source>
        <dbReference type="EMBL" id="KAK7837632.1"/>
    </source>
</evidence>
<dbReference type="GO" id="GO:0004185">
    <property type="term" value="F:serine-type carboxypeptidase activity"/>
    <property type="evidence" value="ECO:0007669"/>
    <property type="project" value="InterPro"/>
</dbReference>
<evidence type="ECO:0000256" key="2">
    <source>
        <dbReference type="ARBA" id="ARBA00022645"/>
    </source>
</evidence>
<dbReference type="Pfam" id="PF00450">
    <property type="entry name" value="Peptidase_S10"/>
    <property type="match status" value="1"/>
</dbReference>
<feature type="non-terminal residue" evidence="6">
    <location>
        <position position="1"/>
    </location>
</feature>
<sequence>RIGKYNWKDSPRTMMDVYHELIHSGLRIWMFSGDTNGALLITVTRMSINALKLATLRPWHACFVKCLLAFVNKHVAGWTQDYAGLTYVTVRGAGHEVPLHKPKLTLALVKAFLSGNSTKLASA</sequence>
<evidence type="ECO:0000256" key="5">
    <source>
        <dbReference type="ARBA" id="ARBA00023180"/>
    </source>
</evidence>
<reference evidence="6 7" key="1">
    <citation type="journal article" date="2018" name="Sci. Data">
        <title>The draft genome sequence of cork oak.</title>
        <authorList>
            <person name="Ramos A.M."/>
            <person name="Usie A."/>
            <person name="Barbosa P."/>
            <person name="Barros P.M."/>
            <person name="Capote T."/>
            <person name="Chaves I."/>
            <person name="Simoes F."/>
            <person name="Abreu I."/>
            <person name="Carrasquinho I."/>
            <person name="Faro C."/>
            <person name="Guimaraes J.B."/>
            <person name="Mendonca D."/>
            <person name="Nobrega F."/>
            <person name="Rodrigues L."/>
            <person name="Saibo N.J.M."/>
            <person name="Varela M.C."/>
            <person name="Egas C."/>
            <person name="Matos J."/>
            <person name="Miguel C.M."/>
            <person name="Oliveira M.M."/>
            <person name="Ricardo C.P."/>
            <person name="Goncalves S."/>
        </authorList>
    </citation>
    <scope>NUCLEOTIDE SEQUENCE [LARGE SCALE GENOMIC DNA]</scope>
    <source>
        <strain evidence="7">cv. HL8</strain>
    </source>
</reference>
<dbReference type="InterPro" id="IPR001563">
    <property type="entry name" value="Peptidase_S10"/>
</dbReference>
<dbReference type="EMBL" id="PKMF04000325">
    <property type="protein sequence ID" value="KAK7837632.1"/>
    <property type="molecule type" value="Genomic_DNA"/>
</dbReference>
<name>A0AAW0KEC0_QUESU</name>
<evidence type="ECO:0000256" key="4">
    <source>
        <dbReference type="ARBA" id="ARBA00022801"/>
    </source>
</evidence>
<gene>
    <name evidence="6" type="primary">CXP:2-2</name>
    <name evidence="6" type="ORF">CFP56_021043</name>
</gene>
<dbReference type="InterPro" id="IPR029058">
    <property type="entry name" value="AB_hydrolase_fold"/>
</dbReference>
<keyword evidence="5" id="KW-0325">Glycoprotein</keyword>
<dbReference type="PROSITE" id="PS00560">
    <property type="entry name" value="CARBOXYPEPT_SER_HIS"/>
    <property type="match status" value="1"/>
</dbReference>
<comment type="similarity">
    <text evidence="1">Belongs to the peptidase S10 family.</text>
</comment>
<proteinExistence type="inferred from homology"/>
<dbReference type="InterPro" id="IPR033124">
    <property type="entry name" value="Ser_caboxypep_his_AS"/>
</dbReference>
<evidence type="ECO:0000256" key="1">
    <source>
        <dbReference type="ARBA" id="ARBA00009431"/>
    </source>
</evidence>
<keyword evidence="7" id="KW-1185">Reference proteome</keyword>
<protein>
    <submittedName>
        <fullName evidence="6">Serine carboxypeptidase ii-2</fullName>
    </submittedName>
</protein>
<dbReference type="Gene3D" id="3.40.50.1820">
    <property type="entry name" value="alpha/beta hydrolase"/>
    <property type="match status" value="1"/>
</dbReference>
<evidence type="ECO:0000256" key="3">
    <source>
        <dbReference type="ARBA" id="ARBA00022670"/>
    </source>
</evidence>
<dbReference type="SUPFAM" id="SSF53474">
    <property type="entry name" value="alpha/beta-Hydrolases"/>
    <property type="match status" value="1"/>
</dbReference>
<comment type="caution">
    <text evidence="6">The sequence shown here is derived from an EMBL/GenBank/DDBJ whole genome shotgun (WGS) entry which is preliminary data.</text>
</comment>
<dbReference type="AlphaFoldDB" id="A0AAW0KEC0"/>
<dbReference type="GO" id="GO:0006508">
    <property type="term" value="P:proteolysis"/>
    <property type="evidence" value="ECO:0007669"/>
    <property type="project" value="UniProtKB-KW"/>
</dbReference>
<organism evidence="6 7">
    <name type="scientific">Quercus suber</name>
    <name type="common">Cork oak</name>
    <dbReference type="NCBI Taxonomy" id="58331"/>
    <lineage>
        <taxon>Eukaryota</taxon>
        <taxon>Viridiplantae</taxon>
        <taxon>Streptophyta</taxon>
        <taxon>Embryophyta</taxon>
        <taxon>Tracheophyta</taxon>
        <taxon>Spermatophyta</taxon>
        <taxon>Magnoliopsida</taxon>
        <taxon>eudicotyledons</taxon>
        <taxon>Gunneridae</taxon>
        <taxon>Pentapetalae</taxon>
        <taxon>rosids</taxon>
        <taxon>fabids</taxon>
        <taxon>Fagales</taxon>
        <taxon>Fagaceae</taxon>
        <taxon>Quercus</taxon>
    </lineage>
</organism>
<keyword evidence="2 6" id="KW-0121">Carboxypeptidase</keyword>
<accession>A0AAW0KEC0</accession>
<dbReference type="Proteomes" id="UP000237347">
    <property type="component" value="Unassembled WGS sequence"/>
</dbReference>
<keyword evidence="3" id="KW-0645">Protease</keyword>
<evidence type="ECO:0000313" key="7">
    <source>
        <dbReference type="Proteomes" id="UP000237347"/>
    </source>
</evidence>
<keyword evidence="4" id="KW-0378">Hydrolase</keyword>